<evidence type="ECO:0000313" key="1">
    <source>
        <dbReference type="EMBL" id="QDT41033.1"/>
    </source>
</evidence>
<dbReference type="RefSeq" id="WP_145211965.1">
    <property type="nucleotide sequence ID" value="NZ_CP036269.1"/>
</dbReference>
<organism evidence="1 2">
    <name type="scientific">Gimesia alba</name>
    <dbReference type="NCBI Taxonomy" id="2527973"/>
    <lineage>
        <taxon>Bacteria</taxon>
        <taxon>Pseudomonadati</taxon>
        <taxon>Planctomycetota</taxon>
        <taxon>Planctomycetia</taxon>
        <taxon>Planctomycetales</taxon>
        <taxon>Planctomycetaceae</taxon>
        <taxon>Gimesia</taxon>
    </lineage>
</organism>
<gene>
    <name evidence="1" type="ORF">Pan241w_10920</name>
</gene>
<dbReference type="EMBL" id="CP036269">
    <property type="protein sequence ID" value="QDT41033.1"/>
    <property type="molecule type" value="Genomic_DNA"/>
</dbReference>
<dbReference type="Proteomes" id="UP000317171">
    <property type="component" value="Chromosome"/>
</dbReference>
<sequence length="74" mass="8862">MKPFALIKLTYSSDSEDAVVMEKEIIETFEREDMAYRSMRKWMTSFHLAEEKYCVMKLHYLESNNRIVKAEGVY</sequence>
<accession>A0A517RB61</accession>
<dbReference type="KEGG" id="gaz:Pan241w_10920"/>
<dbReference type="AlphaFoldDB" id="A0A517RB61"/>
<protein>
    <submittedName>
        <fullName evidence="1">Uncharacterized protein</fullName>
    </submittedName>
</protein>
<proteinExistence type="predicted"/>
<keyword evidence="2" id="KW-1185">Reference proteome</keyword>
<reference evidence="1 2" key="1">
    <citation type="submission" date="2019-02" db="EMBL/GenBank/DDBJ databases">
        <title>Deep-cultivation of Planctomycetes and their phenomic and genomic characterization uncovers novel biology.</title>
        <authorList>
            <person name="Wiegand S."/>
            <person name="Jogler M."/>
            <person name="Boedeker C."/>
            <person name="Pinto D."/>
            <person name="Vollmers J."/>
            <person name="Rivas-Marin E."/>
            <person name="Kohn T."/>
            <person name="Peeters S.H."/>
            <person name="Heuer A."/>
            <person name="Rast P."/>
            <person name="Oberbeckmann S."/>
            <person name="Bunk B."/>
            <person name="Jeske O."/>
            <person name="Meyerdierks A."/>
            <person name="Storesund J.E."/>
            <person name="Kallscheuer N."/>
            <person name="Luecker S."/>
            <person name="Lage O.M."/>
            <person name="Pohl T."/>
            <person name="Merkel B.J."/>
            <person name="Hornburger P."/>
            <person name="Mueller R.-W."/>
            <person name="Bruemmer F."/>
            <person name="Labrenz M."/>
            <person name="Spormann A.M."/>
            <person name="Op den Camp H."/>
            <person name="Overmann J."/>
            <person name="Amann R."/>
            <person name="Jetten M.S.M."/>
            <person name="Mascher T."/>
            <person name="Medema M.H."/>
            <person name="Devos D.P."/>
            <person name="Kaster A.-K."/>
            <person name="Ovreas L."/>
            <person name="Rohde M."/>
            <person name="Galperin M.Y."/>
            <person name="Jogler C."/>
        </authorList>
    </citation>
    <scope>NUCLEOTIDE SEQUENCE [LARGE SCALE GENOMIC DNA]</scope>
    <source>
        <strain evidence="1 2">Pan241w</strain>
    </source>
</reference>
<name>A0A517RB61_9PLAN</name>
<evidence type="ECO:0000313" key="2">
    <source>
        <dbReference type="Proteomes" id="UP000317171"/>
    </source>
</evidence>